<dbReference type="EnsemblPlants" id="EMT24115">
    <property type="protein sequence ID" value="EMT24115"/>
    <property type="gene ID" value="F775_43613"/>
</dbReference>
<accession>M8BGL9</accession>
<name>M8BGL9_AEGTA</name>
<reference evidence="2" key="1">
    <citation type="submission" date="2015-06" db="UniProtKB">
        <authorList>
            <consortium name="EnsemblPlants"/>
        </authorList>
    </citation>
    <scope>IDENTIFICATION</scope>
</reference>
<evidence type="ECO:0000313" key="2">
    <source>
        <dbReference type="EnsemblPlants" id="EMT24115"/>
    </source>
</evidence>
<organism evidence="2">
    <name type="scientific">Aegilops tauschii</name>
    <name type="common">Tausch's goatgrass</name>
    <name type="synonym">Aegilops squarrosa</name>
    <dbReference type="NCBI Taxonomy" id="37682"/>
    <lineage>
        <taxon>Eukaryota</taxon>
        <taxon>Viridiplantae</taxon>
        <taxon>Streptophyta</taxon>
        <taxon>Embryophyta</taxon>
        <taxon>Tracheophyta</taxon>
        <taxon>Spermatophyta</taxon>
        <taxon>Magnoliopsida</taxon>
        <taxon>Liliopsida</taxon>
        <taxon>Poales</taxon>
        <taxon>Poaceae</taxon>
        <taxon>BOP clade</taxon>
        <taxon>Pooideae</taxon>
        <taxon>Triticodae</taxon>
        <taxon>Triticeae</taxon>
        <taxon>Triticinae</taxon>
        <taxon>Aegilops</taxon>
    </lineage>
</organism>
<feature type="compositionally biased region" description="Low complexity" evidence="1">
    <location>
        <begin position="26"/>
        <end position="39"/>
    </location>
</feature>
<protein>
    <submittedName>
        <fullName evidence="2">Uncharacterized protein</fullName>
    </submittedName>
</protein>
<proteinExistence type="predicted"/>
<evidence type="ECO:0000256" key="1">
    <source>
        <dbReference type="SAM" id="MobiDB-lite"/>
    </source>
</evidence>
<sequence>MSPSAAAQWEDVNAWPPRGGGGGDLPARPSSSSPASPRSLLGQSPWALEGNF</sequence>
<dbReference type="AlphaFoldDB" id="M8BGL9"/>
<feature type="region of interest" description="Disordered" evidence="1">
    <location>
        <begin position="1"/>
        <end position="52"/>
    </location>
</feature>